<name>A0A222ZT05_9CAUD</name>
<proteinExistence type="predicted"/>
<protein>
    <submittedName>
        <fullName evidence="1">Uncharacterized protein</fullName>
    </submittedName>
</protein>
<organism evidence="1 2">
    <name type="scientific">Mycobacterium phage LastHope</name>
    <dbReference type="NCBI Taxonomy" id="2015886"/>
    <lineage>
        <taxon>Viruses</taxon>
        <taxon>Duplodnaviria</taxon>
        <taxon>Heunggongvirae</taxon>
        <taxon>Uroviricota</taxon>
        <taxon>Caudoviricetes</taxon>
        <taxon>Weiservirinae</taxon>
        <taxon>Anayavirus</taxon>
        <taxon>Anayavirus lasthope</taxon>
    </lineage>
</organism>
<evidence type="ECO:0000313" key="2">
    <source>
        <dbReference type="Proteomes" id="UP000226328"/>
    </source>
</evidence>
<gene>
    <name evidence="1" type="primary">94</name>
    <name evidence="1" type="ORF">SEA_LASTHOPE_94</name>
</gene>
<dbReference type="GeneID" id="60324755"/>
<keyword evidence="2" id="KW-1185">Reference proteome</keyword>
<dbReference type="EMBL" id="MF140416">
    <property type="protein sequence ID" value="ASR87261.1"/>
    <property type="molecule type" value="Genomic_DNA"/>
</dbReference>
<dbReference type="KEGG" id="vg:60324755"/>
<dbReference type="RefSeq" id="YP_009953288.1">
    <property type="nucleotide sequence ID" value="NC_051620.1"/>
</dbReference>
<reference evidence="1 2" key="1">
    <citation type="submission" date="2017-05" db="EMBL/GenBank/DDBJ databases">
        <authorList>
            <person name="Gomez-Rosado J.O."/>
            <person name="Gonzalez-Garcia E.M."/>
            <person name="Gonzalez-Leon M.A."/>
            <person name="Gonzalez-Rodriguez J."/>
            <person name="Gonzalez-Santos L.I."/>
            <person name="Goveo-Rivera I.A."/>
            <person name="Gutierrez-Silva J.C."/>
            <person name="Issa-Mahmud S."/>
            <person name="Lopez-Llera J.N."/>
            <person name="Marrero-Visalden G."/>
            <person name="Muyet-Blasini E."/>
            <person name="Ortiz-Torres X.D."/>
            <person name="Palacios-Vallejo J.G."/>
            <person name="Pichardo-Gonzalez P.A."/>
            <person name="Pou-Acosta P.M."/>
            <person name="Velez-Velazquez R.M."/>
            <person name="Fernandez-Martinez M."/>
            <person name="Maldonado-Vazquez N."/>
            <person name="Rubin M."/>
            <person name="Vazquez E."/>
            <person name="Stoner T.H."/>
            <person name="Garlena R.A."/>
            <person name="Russell D.A."/>
            <person name="Pope W.H."/>
            <person name="Jacobs-Sera D."/>
            <person name="Hatfull G.F."/>
        </authorList>
    </citation>
    <scope>NUCLEOTIDE SEQUENCE [LARGE SCALE GENOMIC DNA]</scope>
</reference>
<dbReference type="Proteomes" id="UP000226328">
    <property type="component" value="Segment"/>
</dbReference>
<sequence>MGSESVMFLDGPLAGTTRDVPTWPNGELSPYFNVATPPPFDPTFSPIDPHAPLARPTTHTYRIKRNRLSYGPQWVGAIGDKVGEQLVTVLPYDERARQSVGVDQFEDYIARNAYQSAQRHAEAEGLVAVEVHEVWRGTQAEAREQMAREGKPVQGSPAFLGADGPVFLPSTVFVVHEAVAVPKDQAREVIL</sequence>
<accession>A0A222ZT05</accession>
<evidence type="ECO:0000313" key="1">
    <source>
        <dbReference type="EMBL" id="ASR87261.1"/>
    </source>
</evidence>